<feature type="disulfide bond" evidence="19">
    <location>
        <begin position="1458"/>
        <end position="1467"/>
    </location>
</feature>
<dbReference type="PROSITE" id="PS00010">
    <property type="entry name" value="ASX_HYDROXYL"/>
    <property type="match status" value="10"/>
</dbReference>
<feature type="disulfide bond" evidence="19">
    <location>
        <begin position="193"/>
        <end position="202"/>
    </location>
</feature>
<dbReference type="GO" id="GO:0002064">
    <property type="term" value="P:epithelial cell development"/>
    <property type="evidence" value="ECO:0007669"/>
    <property type="project" value="UniProtKB-ARBA"/>
</dbReference>
<feature type="disulfide bond" evidence="19">
    <location>
        <begin position="307"/>
        <end position="316"/>
    </location>
</feature>
<dbReference type="FunFam" id="2.10.25.10:FF:000565">
    <property type="entry name" value="Predicted protein"/>
    <property type="match status" value="1"/>
</dbReference>
<reference evidence="25 26" key="1">
    <citation type="submission" date="2024-09" db="EMBL/GenBank/DDBJ databases">
        <title>A chromosome-level genome assembly of Gray's grenadier anchovy, Coilia grayii.</title>
        <authorList>
            <person name="Fu Z."/>
        </authorList>
    </citation>
    <scope>NUCLEOTIDE SEQUENCE [LARGE SCALE GENOMIC DNA]</scope>
    <source>
        <strain evidence="25">G4</strain>
        <tissue evidence="25">Muscle</tissue>
    </source>
</reference>
<evidence type="ECO:0000256" key="1">
    <source>
        <dbReference type="ARBA" id="ARBA00004247"/>
    </source>
</evidence>
<evidence type="ECO:0000256" key="8">
    <source>
        <dbReference type="ARBA" id="ARBA00022536"/>
    </source>
</evidence>
<dbReference type="FunFam" id="2.10.25.10:FF:000004">
    <property type="entry name" value="Neurogenic locus notch 1"/>
    <property type="match status" value="2"/>
</dbReference>
<dbReference type="GO" id="GO:0048598">
    <property type="term" value="P:embryonic morphogenesis"/>
    <property type="evidence" value="ECO:0007669"/>
    <property type="project" value="UniProtKB-ARBA"/>
</dbReference>
<feature type="domain" description="EGF-like" evidence="24">
    <location>
        <begin position="165"/>
        <end position="203"/>
    </location>
</feature>
<feature type="domain" description="EGF-like" evidence="24">
    <location>
        <begin position="87"/>
        <end position="126"/>
    </location>
</feature>
<keyword evidence="9" id="KW-0597">Phosphoprotein</keyword>
<keyword evidence="15 21" id="KW-1133">Transmembrane helix</keyword>
<protein>
    <submittedName>
        <fullName evidence="25">Uncharacterized protein</fullName>
    </submittedName>
</protein>
<comment type="caution">
    <text evidence="19">Lacks conserved residue(s) required for the propagation of feature annotation.</text>
</comment>
<dbReference type="CDD" id="cd00110">
    <property type="entry name" value="LamG"/>
    <property type="match status" value="3"/>
</dbReference>
<dbReference type="GO" id="GO:0023052">
    <property type="term" value="P:signaling"/>
    <property type="evidence" value="ECO:0007669"/>
    <property type="project" value="UniProtKB-ARBA"/>
</dbReference>
<dbReference type="PANTHER" id="PTHR24049:SF19">
    <property type="entry name" value="PROTEIN CRUMBS HOMOLOG 2"/>
    <property type="match status" value="1"/>
</dbReference>
<feature type="domain" description="EGF-like" evidence="24">
    <location>
        <begin position="1547"/>
        <end position="1584"/>
    </location>
</feature>
<dbReference type="GO" id="GO:0048638">
    <property type="term" value="P:regulation of developmental growth"/>
    <property type="evidence" value="ECO:0007669"/>
    <property type="project" value="UniProtKB-ARBA"/>
</dbReference>
<dbReference type="PROSITE" id="PS01187">
    <property type="entry name" value="EGF_CA"/>
    <property type="match status" value="4"/>
</dbReference>
<evidence type="ECO:0000313" key="25">
    <source>
        <dbReference type="EMBL" id="KAL2092023.1"/>
    </source>
</evidence>
<dbReference type="GO" id="GO:0080090">
    <property type="term" value="P:regulation of primary metabolic process"/>
    <property type="evidence" value="ECO:0007669"/>
    <property type="project" value="UniProtKB-ARBA"/>
</dbReference>
<dbReference type="GO" id="GO:0061326">
    <property type="term" value="P:renal tubule development"/>
    <property type="evidence" value="ECO:0007669"/>
    <property type="project" value="UniProtKB-ARBA"/>
</dbReference>
<dbReference type="SMART" id="SM00179">
    <property type="entry name" value="EGF_CA"/>
    <property type="match status" value="19"/>
</dbReference>
<feature type="domain" description="EGF-like" evidence="24">
    <location>
        <begin position="357"/>
        <end position="394"/>
    </location>
</feature>
<feature type="region of interest" description="Disordered" evidence="20">
    <location>
        <begin position="765"/>
        <end position="788"/>
    </location>
</feature>
<dbReference type="InterPro" id="IPR018097">
    <property type="entry name" value="EGF_Ca-bd_CS"/>
</dbReference>
<feature type="domain" description="EGF-like" evidence="24">
    <location>
        <begin position="243"/>
        <end position="279"/>
    </location>
</feature>
<feature type="domain" description="EGF-like" evidence="24">
    <location>
        <begin position="492"/>
        <end position="528"/>
    </location>
</feature>
<keyword evidence="5" id="KW-1003">Cell membrane</keyword>
<dbReference type="PROSITE" id="PS50026">
    <property type="entry name" value="EGF_3"/>
    <property type="match status" value="20"/>
</dbReference>
<keyword evidence="10 21" id="KW-0812">Transmembrane</keyword>
<evidence type="ECO:0000256" key="16">
    <source>
        <dbReference type="ARBA" id="ARBA00023136"/>
    </source>
</evidence>
<evidence type="ECO:0000256" key="18">
    <source>
        <dbReference type="ARBA" id="ARBA00023180"/>
    </source>
</evidence>
<dbReference type="PROSITE" id="PS00022">
    <property type="entry name" value="EGF_1"/>
    <property type="match status" value="16"/>
</dbReference>
<dbReference type="Gene3D" id="2.60.120.200">
    <property type="match status" value="3"/>
</dbReference>
<feature type="chain" id="PRO_5044895411" evidence="22">
    <location>
        <begin position="32"/>
        <end position="1697"/>
    </location>
</feature>
<feature type="disulfide bond" evidence="19">
    <location>
        <begin position="231"/>
        <end position="240"/>
    </location>
</feature>
<feature type="domain" description="EGF-like" evidence="24">
    <location>
        <begin position="434"/>
        <end position="490"/>
    </location>
</feature>
<keyword evidence="6" id="KW-0963">Cytoplasm</keyword>
<dbReference type="GO" id="GO:0007154">
    <property type="term" value="P:cell communication"/>
    <property type="evidence" value="ECO:0007669"/>
    <property type="project" value="UniProtKB-ARBA"/>
</dbReference>
<feature type="domain" description="EGF-like" evidence="24">
    <location>
        <begin position="660"/>
        <end position="702"/>
    </location>
</feature>
<feature type="disulfide bond" evidence="19">
    <location>
        <begin position="480"/>
        <end position="489"/>
    </location>
</feature>
<name>A0ABD1JYR7_9TELE</name>
<dbReference type="InterPro" id="IPR000742">
    <property type="entry name" value="EGF"/>
</dbReference>
<feature type="disulfide bond" evidence="19">
    <location>
        <begin position="735"/>
        <end position="744"/>
    </location>
</feature>
<dbReference type="GO" id="GO:0060562">
    <property type="term" value="P:epithelial tube morphogenesis"/>
    <property type="evidence" value="ECO:0007669"/>
    <property type="project" value="UniProtKB-ARBA"/>
</dbReference>
<dbReference type="Pfam" id="PF00008">
    <property type="entry name" value="EGF"/>
    <property type="match status" value="15"/>
</dbReference>
<evidence type="ECO:0000256" key="19">
    <source>
        <dbReference type="PROSITE-ProRule" id="PRU00076"/>
    </source>
</evidence>
<evidence type="ECO:0000256" key="12">
    <source>
        <dbReference type="ARBA" id="ARBA00022737"/>
    </source>
</evidence>
<feature type="disulfide bond" evidence="19">
    <location>
        <begin position="1474"/>
        <end position="1484"/>
    </location>
</feature>
<feature type="domain" description="EGF-like" evidence="24">
    <location>
        <begin position="319"/>
        <end position="355"/>
    </location>
</feature>
<dbReference type="FunFam" id="2.10.25.10:FF:000031">
    <property type="entry name" value="neurogenic locus notch homolog protein 3"/>
    <property type="match status" value="2"/>
</dbReference>
<dbReference type="InterPro" id="IPR013032">
    <property type="entry name" value="EGF-like_CS"/>
</dbReference>
<dbReference type="GO" id="GO:0016324">
    <property type="term" value="C:apical plasma membrane"/>
    <property type="evidence" value="ECO:0007669"/>
    <property type="project" value="UniProtKB-SubCell"/>
</dbReference>
<feature type="domain" description="EGF-like" evidence="24">
    <location>
        <begin position="1432"/>
        <end position="1468"/>
    </location>
</feature>
<keyword evidence="26" id="KW-1185">Reference proteome</keyword>
<dbReference type="SUPFAM" id="SSF57184">
    <property type="entry name" value="Growth factor receptor domain"/>
    <property type="match status" value="1"/>
</dbReference>
<feature type="compositionally biased region" description="Acidic residues" evidence="20">
    <location>
        <begin position="868"/>
        <end position="889"/>
    </location>
</feature>
<dbReference type="GO" id="GO:0009967">
    <property type="term" value="P:positive regulation of signal transduction"/>
    <property type="evidence" value="ECO:0007669"/>
    <property type="project" value="UniProtKB-ARBA"/>
</dbReference>
<evidence type="ECO:0000313" key="26">
    <source>
        <dbReference type="Proteomes" id="UP001591681"/>
    </source>
</evidence>
<dbReference type="FunFam" id="2.10.25.10:FF:000143">
    <property type="entry name" value="Protein crumbs 1"/>
    <property type="match status" value="1"/>
</dbReference>
<keyword evidence="11 22" id="KW-0732">Signal</keyword>
<dbReference type="GO" id="GO:0005911">
    <property type="term" value="C:cell-cell junction"/>
    <property type="evidence" value="ECO:0007669"/>
    <property type="project" value="UniProtKB-ARBA"/>
</dbReference>
<dbReference type="PANTHER" id="PTHR24049">
    <property type="entry name" value="CRUMBS FAMILY MEMBER"/>
    <property type="match status" value="1"/>
</dbReference>
<keyword evidence="18" id="KW-0325">Glycoprotein</keyword>
<comment type="subcellular location">
    <subcellularLocation>
        <location evidence="1">Apical cell membrane</location>
        <topology evidence="1">Single-pass type I membrane protein</topology>
    </subcellularLocation>
    <subcellularLocation>
        <location evidence="2">Cytoplasm</location>
    </subcellularLocation>
    <subcellularLocation>
        <location evidence="3">Secreted</location>
    </subcellularLocation>
</comment>
<feature type="domain" description="EGF-like" evidence="24">
    <location>
        <begin position="1586"/>
        <end position="1622"/>
    </location>
</feature>
<evidence type="ECO:0000256" key="5">
    <source>
        <dbReference type="ARBA" id="ARBA00022475"/>
    </source>
</evidence>
<dbReference type="GO" id="GO:0048871">
    <property type="term" value="P:multicellular organismal-level homeostasis"/>
    <property type="evidence" value="ECO:0007669"/>
    <property type="project" value="UniProtKB-ARBA"/>
</dbReference>
<dbReference type="GO" id="GO:0005576">
    <property type="term" value="C:extracellular region"/>
    <property type="evidence" value="ECO:0007669"/>
    <property type="project" value="UniProtKB-SubCell"/>
</dbReference>
<feature type="disulfide bond" evidence="19">
    <location>
        <begin position="1220"/>
        <end position="1229"/>
    </location>
</feature>
<dbReference type="InterPro" id="IPR051022">
    <property type="entry name" value="Notch_Cell-Fate_Det"/>
</dbReference>
<sequence>MECGRAFSKFHRILLLMVMMFKLGIFCSVSAEKCLIAYLCSAGIFCSVSAEKCLIAYLCSAGIFCSVSAEKCLIAYLCSAGIFCSVSAEKCLEAPCQNGGTCVEMLDDYRCICPSTPPLYSGKNCSELYDACAEAGCPDCSTVPGTAEYVCTCGEGFSGPNCTVNVDDCASNPCRGGVKSHCVDAVNGYECHCPSGSGGARCQERVRSCLDEPCLNGATCRWAPEGYRCQCAVGFEGEDCEVDVDECLSQPCKNGALCRDGVGAHVCYCVPGFQGSSCDIDINECASRPCVNNATCINGRDQYTCECLLGFQGVNCEIEINECEVKPCQNGATCLDHVGHYTCVCVTGYAGINCEVDVNECASAPCLNHGVCVDLVNRFECNCGGTGFIGELCEEDIPECASAPCQNNATCQEGVNQYTCLCWSGYEGENCQTDIDECVLEPCENGGECVQRSDESNYGLLPELGPEFSYAHAAGYLCHCTPGFTGANCSVNVDECESQPCLNGGICEDMVNSYQCVCPPGFTGREGGEEGGREGARRGGMHEREEGRRERAREGKEERRKSRWREGEVLLLLWITDPGGAGLLRVGGLVVGGGRRHSSFPNQLLAWYRDREDSRREDISSVQPQYFSDLSDCLKAGSVQPQYFSDLSDCLKAGILCEVDIDECASNPCQNGATCQDAISAFVCTCPEPERGSLPWGGTDCGTQLTGCLEHECQHGAACRPHLGADQRHAYTCACPTGFHGDRCDLPTTFSFAAEGFALVEVPEGNRTQSREDGVDSVSPSPSPSPSVHLRFRTTLRDVVLFYRGSAEHFFCLELVRGALTARAESGDLRMEASLLDPVNDGRWHDTLVTVDEKLMLTRRDDKKVDDDNRDDDDDDDESDGGDSVDDEDGVQVVKQVEDSGQNQLLFFHPEGLQQVFIGGVPLDLLNTTLSQRGFLGCMEDLAIDGRPVLPQDLLADLDPALEPVLEVGCNKTDWCQEDPCSQQGHCVDLWTDYRCECHRPFYGDFCTEEIPSWTFSHERTRSFVMFPITQPHGSTFSVSFFLRSTKESGLVFQLRRRDLHYFSVYLRNGTLHADIHASTRASSLYVTDGNRHLLTVSIIDGWVFFNEQGVHFEEGDNPPVISVEAQDQAFVGGLAQGQDTSRWGGSFKGCLQDIRMDQTQLFIYKTKTAKYTKHHQSIYLPGASFNVEKNCISDDTCKARPCLNGGVCNVTWNDFVCECPFNYTGRVCETHMWCVSDPCVMGSQCVDLLDGYECQTNASFENNALQYHADGSPLDSVTTVSVQLRTREDSAVLLRASSGLELFCLGMQNASAVVKLRSGNSLEVQTLSGDGILSDGEWHHVELYLEPPLPRGAPRWRIRVDGQPSDQSAPAVGTLDFLGNTTLSLAENFTGCLGDVRVGGVYLPLVDDGEPPQESRFLLQGGAAPDLGCRGSPVCEPSPCLNQGSCLDLFHARSCACAPGWQGEYCETETDECASAPCLHGRCNDLLADYRCVCAAGYGGRNCQEELDGCEGHHCHNGATCVDGLASYSCLCPPGFTGAYCEWRFPALQCELDLQCANGGVCSEGLWGANCTCKPGFTGTRCEEQINECVSEPCLNGGTCRDHINHYQCMCVRGFSGRNCETSHEPQRERVPWLVVAIPLACLGTVVAGVAMVCLAMTARRKRQSEGTYSPSQQEVAGARLEMGNVLKVPPEERLI</sequence>
<keyword evidence="13" id="KW-0221">Differentiation</keyword>
<feature type="disulfide bond" evidence="19">
    <location>
        <begin position="153"/>
        <end position="162"/>
    </location>
</feature>
<feature type="transmembrane region" description="Helical" evidence="21">
    <location>
        <begin position="1634"/>
        <end position="1657"/>
    </location>
</feature>
<dbReference type="FunFam" id="2.10.25.10:FF:000425">
    <property type="entry name" value="Eyes shut homolog"/>
    <property type="match status" value="1"/>
</dbReference>
<evidence type="ECO:0000256" key="20">
    <source>
        <dbReference type="SAM" id="MobiDB-lite"/>
    </source>
</evidence>
<evidence type="ECO:0000256" key="15">
    <source>
        <dbReference type="ARBA" id="ARBA00022989"/>
    </source>
</evidence>
<dbReference type="GO" id="GO:0008593">
    <property type="term" value="P:regulation of Notch signaling pathway"/>
    <property type="evidence" value="ECO:0007669"/>
    <property type="project" value="UniProtKB-ARBA"/>
</dbReference>
<dbReference type="FunFam" id="2.10.25.10:FF:000391">
    <property type="entry name" value="Weary, isoform C"/>
    <property type="match status" value="1"/>
</dbReference>
<evidence type="ECO:0000256" key="21">
    <source>
        <dbReference type="SAM" id="Phobius"/>
    </source>
</evidence>
<feature type="disulfide bond" evidence="19">
    <location>
        <begin position="422"/>
        <end position="431"/>
    </location>
</feature>
<keyword evidence="12" id="KW-0677">Repeat</keyword>
<dbReference type="GO" id="GO:0009792">
    <property type="term" value="P:embryo development ending in birth or egg hatching"/>
    <property type="evidence" value="ECO:0007669"/>
    <property type="project" value="UniProtKB-ARBA"/>
</dbReference>
<evidence type="ECO:0000256" key="14">
    <source>
        <dbReference type="ARBA" id="ARBA00022837"/>
    </source>
</evidence>
<feature type="domain" description="EGF-like" evidence="24">
    <location>
        <begin position="1470"/>
        <end position="1505"/>
    </location>
</feature>
<dbReference type="FunFam" id="2.10.25.10:FF:000109">
    <property type="entry name" value="Notch homolog 4, [Drosophila]"/>
    <property type="match status" value="1"/>
</dbReference>
<evidence type="ECO:0000256" key="11">
    <source>
        <dbReference type="ARBA" id="ARBA00022729"/>
    </source>
</evidence>
<feature type="domain" description="EGF-like" evidence="24">
    <location>
        <begin position="128"/>
        <end position="163"/>
    </location>
</feature>
<dbReference type="InterPro" id="IPR013320">
    <property type="entry name" value="ConA-like_dom_sf"/>
</dbReference>
<evidence type="ECO:0000256" key="6">
    <source>
        <dbReference type="ARBA" id="ARBA00022490"/>
    </source>
</evidence>
<dbReference type="GO" id="GO:0051049">
    <property type="term" value="P:regulation of transport"/>
    <property type="evidence" value="ECO:0007669"/>
    <property type="project" value="UniProtKB-ARBA"/>
</dbReference>
<feature type="domain" description="EGF-like" evidence="24">
    <location>
        <begin position="972"/>
        <end position="1008"/>
    </location>
</feature>
<gene>
    <name evidence="25" type="ORF">ACEWY4_011821</name>
</gene>
<dbReference type="CDD" id="cd00054">
    <property type="entry name" value="EGF_CA"/>
    <property type="match status" value="16"/>
</dbReference>
<feature type="signal peptide" evidence="22">
    <location>
        <begin position="1"/>
        <end position="31"/>
    </location>
</feature>
<feature type="domain" description="Laminin G" evidence="23">
    <location>
        <begin position="749"/>
        <end position="970"/>
    </location>
</feature>
<feature type="disulfide bond" evidence="19">
    <location>
        <begin position="998"/>
        <end position="1007"/>
    </location>
</feature>
<feature type="domain" description="EGF-like" evidence="24">
    <location>
        <begin position="1507"/>
        <end position="1543"/>
    </location>
</feature>
<keyword evidence="16 21" id="KW-0472">Membrane</keyword>
<evidence type="ECO:0000259" key="23">
    <source>
        <dbReference type="PROSITE" id="PS50025"/>
    </source>
</evidence>
<proteinExistence type="predicted"/>
<feature type="disulfide bond" evidence="19">
    <location>
        <begin position="1533"/>
        <end position="1542"/>
    </location>
</feature>
<dbReference type="GO" id="GO:0060255">
    <property type="term" value="P:regulation of macromolecule metabolic process"/>
    <property type="evidence" value="ECO:0007669"/>
    <property type="project" value="UniProtKB-ARBA"/>
</dbReference>
<keyword evidence="14" id="KW-0106">Calcium</keyword>
<feature type="disulfide bond" evidence="19">
    <location>
        <begin position="269"/>
        <end position="278"/>
    </location>
</feature>
<evidence type="ECO:0000256" key="17">
    <source>
        <dbReference type="ARBA" id="ARBA00023157"/>
    </source>
</evidence>
<dbReference type="Gene3D" id="2.10.25.10">
    <property type="entry name" value="Laminin"/>
    <property type="match status" value="19"/>
</dbReference>
<feature type="region of interest" description="Disordered" evidence="20">
    <location>
        <begin position="863"/>
        <end position="889"/>
    </location>
</feature>
<feature type="disulfide bond" evidence="19">
    <location>
        <begin position="174"/>
        <end position="191"/>
    </location>
</feature>
<dbReference type="FunFam" id="2.10.25.10:FF:000123">
    <property type="entry name" value="Crumbs homolog 1 (Drosophila)"/>
    <property type="match status" value="1"/>
</dbReference>
<feature type="domain" description="EGF-like" evidence="24">
    <location>
        <begin position="1194"/>
        <end position="1230"/>
    </location>
</feature>
<feature type="domain" description="Laminin G" evidence="23">
    <location>
        <begin position="1014"/>
        <end position="1192"/>
    </location>
</feature>
<dbReference type="GO" id="GO:0030182">
    <property type="term" value="P:neuron differentiation"/>
    <property type="evidence" value="ECO:0007669"/>
    <property type="project" value="UniProtKB-ARBA"/>
</dbReference>
<dbReference type="PROSITE" id="PS01186">
    <property type="entry name" value="EGF_2"/>
    <property type="match status" value="14"/>
</dbReference>
<dbReference type="FunFam" id="2.10.25.10:FF:000282">
    <property type="entry name" value="Crumbs cell polarity complex component 2"/>
    <property type="match status" value="1"/>
</dbReference>
<dbReference type="SUPFAM" id="SSF57196">
    <property type="entry name" value="EGF/Laminin"/>
    <property type="match status" value="14"/>
</dbReference>
<dbReference type="SUPFAM" id="SSF49899">
    <property type="entry name" value="Concanavalin A-like lectins/glucanases"/>
    <property type="match status" value="3"/>
</dbReference>
<dbReference type="GO" id="GO:0051093">
    <property type="term" value="P:negative regulation of developmental process"/>
    <property type="evidence" value="ECO:0007669"/>
    <property type="project" value="UniProtKB-ARBA"/>
</dbReference>
<dbReference type="Proteomes" id="UP001591681">
    <property type="component" value="Unassembled WGS sequence"/>
</dbReference>
<dbReference type="FunFam" id="2.10.25.10:FF:000080">
    <property type="entry name" value="Neurogenic locus notch 1"/>
    <property type="match status" value="1"/>
</dbReference>
<keyword evidence="8 19" id="KW-0245">EGF-like domain</keyword>
<evidence type="ECO:0000259" key="24">
    <source>
        <dbReference type="PROSITE" id="PS50026"/>
    </source>
</evidence>
<feature type="disulfide bond" evidence="19">
    <location>
        <begin position="345"/>
        <end position="354"/>
    </location>
</feature>
<dbReference type="InterPro" id="IPR009030">
    <property type="entry name" value="Growth_fac_rcpt_cys_sf"/>
</dbReference>
<feature type="domain" description="EGF-like" evidence="24">
    <location>
        <begin position="704"/>
        <end position="745"/>
    </location>
</feature>
<feature type="domain" description="Laminin G" evidence="23">
    <location>
        <begin position="1256"/>
        <end position="1430"/>
    </location>
</feature>
<dbReference type="PRINTS" id="PR00010">
    <property type="entry name" value="EGFBLOOD"/>
</dbReference>
<feature type="region of interest" description="Disordered" evidence="20">
    <location>
        <begin position="527"/>
        <end position="560"/>
    </location>
</feature>
<feature type="disulfide bond" evidence="19">
    <location>
        <begin position="1612"/>
        <end position="1621"/>
    </location>
</feature>
<feature type="domain" description="EGF-like" evidence="24">
    <location>
        <begin position="396"/>
        <end position="432"/>
    </location>
</feature>
<organism evidence="25 26">
    <name type="scientific">Coilia grayii</name>
    <name type="common">Gray's grenadier anchovy</name>
    <dbReference type="NCBI Taxonomy" id="363190"/>
    <lineage>
        <taxon>Eukaryota</taxon>
        <taxon>Metazoa</taxon>
        <taxon>Chordata</taxon>
        <taxon>Craniata</taxon>
        <taxon>Vertebrata</taxon>
        <taxon>Euteleostomi</taxon>
        <taxon>Actinopterygii</taxon>
        <taxon>Neopterygii</taxon>
        <taxon>Teleostei</taxon>
        <taxon>Clupei</taxon>
        <taxon>Clupeiformes</taxon>
        <taxon>Clupeoidei</taxon>
        <taxon>Engraulidae</taxon>
        <taxon>Coilinae</taxon>
        <taxon>Coilia</taxon>
    </lineage>
</organism>
<evidence type="ECO:0000256" key="2">
    <source>
        <dbReference type="ARBA" id="ARBA00004496"/>
    </source>
</evidence>
<dbReference type="FunFam" id="2.10.25.10:FF:000208">
    <property type="entry name" value="Crumbs 2, cell polarity complex component"/>
    <property type="match status" value="1"/>
</dbReference>
<dbReference type="Pfam" id="PF02210">
    <property type="entry name" value="Laminin_G_2"/>
    <property type="match status" value="3"/>
</dbReference>
<feature type="domain" description="EGF-like" evidence="24">
    <location>
        <begin position="281"/>
        <end position="317"/>
    </location>
</feature>
<dbReference type="EMBL" id="JBHFQA010000010">
    <property type="protein sequence ID" value="KAL2092023.1"/>
    <property type="molecule type" value="Genomic_DNA"/>
</dbReference>
<evidence type="ECO:0000256" key="9">
    <source>
        <dbReference type="ARBA" id="ARBA00022553"/>
    </source>
</evidence>
<keyword evidence="4" id="KW-0217">Developmental protein</keyword>
<dbReference type="GO" id="GO:0048592">
    <property type="term" value="P:eye morphogenesis"/>
    <property type="evidence" value="ECO:0007669"/>
    <property type="project" value="UniProtKB-ARBA"/>
</dbReference>
<dbReference type="FunFam" id="2.10.25.10:FF:000066">
    <property type="entry name" value="FAT atypical cadherin 4"/>
    <property type="match status" value="1"/>
</dbReference>
<dbReference type="GO" id="GO:0051241">
    <property type="term" value="P:negative regulation of multicellular organismal process"/>
    <property type="evidence" value="ECO:0007669"/>
    <property type="project" value="UniProtKB-ARBA"/>
</dbReference>
<evidence type="ECO:0000256" key="10">
    <source>
        <dbReference type="ARBA" id="ARBA00022692"/>
    </source>
</evidence>
<evidence type="ECO:0000256" key="13">
    <source>
        <dbReference type="ARBA" id="ARBA00022782"/>
    </source>
</evidence>
<keyword evidence="7" id="KW-0964">Secreted</keyword>
<feature type="disulfide bond" evidence="19">
    <location>
        <begin position="1495"/>
        <end position="1504"/>
    </location>
</feature>
<dbReference type="FunFam" id="2.10.25.10:FF:000029">
    <property type="entry name" value="neurexin-1 isoform X1"/>
    <property type="match status" value="1"/>
</dbReference>
<dbReference type="InterPro" id="IPR000152">
    <property type="entry name" value="EGF-type_Asp/Asn_hydroxyl_site"/>
</dbReference>
<dbReference type="InterPro" id="IPR001791">
    <property type="entry name" value="Laminin_G"/>
</dbReference>
<comment type="caution">
    <text evidence="25">The sequence shown here is derived from an EMBL/GenBank/DDBJ whole genome shotgun (WGS) entry which is preliminary data.</text>
</comment>
<dbReference type="GO" id="GO:0003002">
    <property type="term" value="P:regionalization"/>
    <property type="evidence" value="ECO:0007669"/>
    <property type="project" value="UniProtKB-ARBA"/>
</dbReference>
<evidence type="ECO:0000256" key="22">
    <source>
        <dbReference type="SAM" id="SignalP"/>
    </source>
</evidence>
<evidence type="ECO:0000256" key="7">
    <source>
        <dbReference type="ARBA" id="ARBA00022525"/>
    </source>
</evidence>
<evidence type="ECO:0000256" key="4">
    <source>
        <dbReference type="ARBA" id="ARBA00022473"/>
    </source>
</evidence>
<accession>A0ABD1JYR7</accession>
<dbReference type="GO" id="GO:0005737">
    <property type="term" value="C:cytoplasm"/>
    <property type="evidence" value="ECO:0007669"/>
    <property type="project" value="UniProtKB-SubCell"/>
</dbReference>
<dbReference type="PROSITE" id="PS50025">
    <property type="entry name" value="LAM_G_DOMAIN"/>
    <property type="match status" value="3"/>
</dbReference>
<dbReference type="Pfam" id="PF12661">
    <property type="entry name" value="hEGF"/>
    <property type="match status" value="2"/>
</dbReference>
<feature type="disulfide bond" evidence="19">
    <location>
        <begin position="1574"/>
        <end position="1583"/>
    </location>
</feature>
<dbReference type="SMART" id="SM00181">
    <property type="entry name" value="EGF"/>
    <property type="match status" value="20"/>
</dbReference>
<keyword evidence="17 19" id="KW-1015">Disulfide bond</keyword>
<dbReference type="SMART" id="SM00282">
    <property type="entry name" value="LamG"/>
    <property type="match status" value="3"/>
</dbReference>
<evidence type="ECO:0000256" key="3">
    <source>
        <dbReference type="ARBA" id="ARBA00004613"/>
    </source>
</evidence>
<dbReference type="InterPro" id="IPR001881">
    <property type="entry name" value="EGF-like_Ca-bd_dom"/>
</dbReference>
<feature type="domain" description="EGF-like" evidence="24">
    <location>
        <begin position="205"/>
        <end position="241"/>
    </location>
</feature>